<feature type="domain" description="Guanylate cyclase" evidence="3">
    <location>
        <begin position="70"/>
        <end position="201"/>
    </location>
</feature>
<gene>
    <name evidence="4" type="ORF">DSCW_46270</name>
</gene>
<dbReference type="GO" id="GO:0005737">
    <property type="term" value="C:cytoplasm"/>
    <property type="evidence" value="ECO:0007669"/>
    <property type="project" value="TreeGrafter"/>
</dbReference>
<dbReference type="PROSITE" id="PS50125">
    <property type="entry name" value="GUANYLATE_CYCLASE_2"/>
    <property type="match status" value="1"/>
</dbReference>
<evidence type="ECO:0000256" key="1">
    <source>
        <dbReference type="ARBA" id="ARBA00022741"/>
    </source>
</evidence>
<proteinExistence type="predicted"/>
<dbReference type="InterPro" id="IPR029787">
    <property type="entry name" value="Nucleotide_cyclase"/>
</dbReference>
<dbReference type="PANTHER" id="PTHR16305:SF28">
    <property type="entry name" value="GUANYLATE CYCLASE DOMAIN-CONTAINING PROTEIN"/>
    <property type="match status" value="1"/>
</dbReference>
<dbReference type="Proteomes" id="UP000427769">
    <property type="component" value="Chromosome"/>
</dbReference>
<dbReference type="GO" id="GO:0004016">
    <property type="term" value="F:adenylate cyclase activity"/>
    <property type="evidence" value="ECO:0007669"/>
    <property type="project" value="TreeGrafter"/>
</dbReference>
<dbReference type="Gene3D" id="3.30.70.1230">
    <property type="entry name" value="Nucleotide cyclase"/>
    <property type="match status" value="1"/>
</dbReference>
<dbReference type="GO" id="GO:0009190">
    <property type="term" value="P:cyclic nucleotide biosynthetic process"/>
    <property type="evidence" value="ECO:0007669"/>
    <property type="project" value="InterPro"/>
</dbReference>
<keyword evidence="5" id="KW-1185">Reference proteome</keyword>
<dbReference type="Pfam" id="PF13191">
    <property type="entry name" value="AAA_16"/>
    <property type="match status" value="1"/>
</dbReference>
<organism evidence="4 5">
    <name type="scientific">Desulfosarcina widdelii</name>
    <dbReference type="NCBI Taxonomy" id="947919"/>
    <lineage>
        <taxon>Bacteria</taxon>
        <taxon>Pseudomonadati</taxon>
        <taxon>Thermodesulfobacteriota</taxon>
        <taxon>Desulfobacteria</taxon>
        <taxon>Desulfobacterales</taxon>
        <taxon>Desulfosarcinaceae</taxon>
        <taxon>Desulfosarcina</taxon>
    </lineage>
</organism>
<dbReference type="SMART" id="SM00028">
    <property type="entry name" value="TPR"/>
    <property type="match status" value="3"/>
</dbReference>
<reference evidence="4 5" key="1">
    <citation type="submission" date="2019-11" db="EMBL/GenBank/DDBJ databases">
        <title>Comparative genomics of hydrocarbon-degrading Desulfosarcina strains.</title>
        <authorList>
            <person name="Watanabe M."/>
            <person name="Kojima H."/>
            <person name="Fukui M."/>
        </authorList>
    </citation>
    <scope>NUCLEOTIDE SEQUENCE [LARGE SCALE GENOMIC DNA]</scope>
    <source>
        <strain evidence="4 5">PP31</strain>
    </source>
</reference>
<dbReference type="GO" id="GO:0035556">
    <property type="term" value="P:intracellular signal transduction"/>
    <property type="evidence" value="ECO:0007669"/>
    <property type="project" value="InterPro"/>
</dbReference>
<dbReference type="Pfam" id="PF00211">
    <property type="entry name" value="Guanylate_cyc"/>
    <property type="match status" value="1"/>
</dbReference>
<keyword evidence="1" id="KW-0547">Nucleotide-binding</keyword>
<accession>A0A5K7Z8W6</accession>
<dbReference type="Gene3D" id="3.40.50.300">
    <property type="entry name" value="P-loop containing nucleotide triphosphate hydrolases"/>
    <property type="match status" value="1"/>
</dbReference>
<dbReference type="CDD" id="cd07302">
    <property type="entry name" value="CHD"/>
    <property type="match status" value="1"/>
</dbReference>
<dbReference type="Gene3D" id="1.25.40.10">
    <property type="entry name" value="Tetratricopeptide repeat domain"/>
    <property type="match status" value="2"/>
</dbReference>
<dbReference type="InterPro" id="IPR027417">
    <property type="entry name" value="P-loop_NTPase"/>
</dbReference>
<dbReference type="RefSeq" id="WP_155305977.1">
    <property type="nucleotide sequence ID" value="NZ_AP021875.1"/>
</dbReference>
<dbReference type="EMBL" id="AP021875">
    <property type="protein sequence ID" value="BBO77210.1"/>
    <property type="molecule type" value="Genomic_DNA"/>
</dbReference>
<dbReference type="Pfam" id="PF12773">
    <property type="entry name" value="DZR"/>
    <property type="match status" value="1"/>
</dbReference>
<evidence type="ECO:0000256" key="2">
    <source>
        <dbReference type="ARBA" id="ARBA00022840"/>
    </source>
</evidence>
<dbReference type="InterPro" id="IPR011990">
    <property type="entry name" value="TPR-like_helical_dom_sf"/>
</dbReference>
<dbReference type="KEGG" id="dwd:DSCW_46270"/>
<name>A0A5K7Z8W6_9BACT</name>
<evidence type="ECO:0000313" key="5">
    <source>
        <dbReference type="Proteomes" id="UP000427769"/>
    </source>
</evidence>
<dbReference type="InterPro" id="IPR019734">
    <property type="entry name" value="TPR_rpt"/>
</dbReference>
<dbReference type="SUPFAM" id="SSF48452">
    <property type="entry name" value="TPR-like"/>
    <property type="match status" value="2"/>
</dbReference>
<dbReference type="PANTHER" id="PTHR16305">
    <property type="entry name" value="TESTICULAR SOLUBLE ADENYLYL CYCLASE"/>
    <property type="match status" value="1"/>
</dbReference>
<dbReference type="AlphaFoldDB" id="A0A5K7Z8W6"/>
<evidence type="ECO:0000313" key="4">
    <source>
        <dbReference type="EMBL" id="BBO77210.1"/>
    </source>
</evidence>
<evidence type="ECO:0000259" key="3">
    <source>
        <dbReference type="PROSITE" id="PS50125"/>
    </source>
</evidence>
<dbReference type="SUPFAM" id="SSF55073">
    <property type="entry name" value="Nucleotide cyclase"/>
    <property type="match status" value="1"/>
</dbReference>
<dbReference type="SUPFAM" id="SSF52540">
    <property type="entry name" value="P-loop containing nucleoside triphosphate hydrolases"/>
    <property type="match status" value="1"/>
</dbReference>
<dbReference type="OrthoDB" id="222290at2"/>
<sequence>MICPKCHREAGRQALSCSNCGSVLVPMKVCPHCRNSNPPESRYCDQCGTPLKDDPTKEVEKLKSERKHVTVLFSDINRYREIVNRVDPEEIREVTRQLFEETVKIIARYDGHVDRILWDGVLAVFGMPHAHEDDAIRAVRAAMEIHRMVAQLESRLTDRIGVALAMRSGVATGLVVTGSAEERTGRHGITGETVNLAARIRDMARPGEVLVESSVYSAAAGFFRFAPRKPVSVKGRTLPVLVHSVQSLISRPDKVRRIHGLKARLVGRERELKTMEDAALRLQRREGTVITICGDAGTGKSRLIADFKRSYCARDIRWLDGYAYAYNGGVPYYPFIDMLSRLFDISDVDGQAIIEAKLRTGIGPLLDDLEAVVPFLAGLYAISPSEALQAGPEVYKAQLQNAFIALFSALARQGPTIVCIEDLHWADPSSLALLRFILRESGLPILFVISHRPILDFLGDRHGQRLSYEHKSILLKDLDAPSSREMVRSLMNTRTIPAAFERYIFSRVEGNPFYLEEVVNSLLDNRCLKRIDGGWHFDETFDISDISSTINGIIHGRLDRLGGEAKTLLQEASVIGRVFRIDLLKRITAFPQACSGCIAAIERMNLIHRIPEHKEPTYGFKHAIVQEVVYKSLLKKDRRIIHGKIAITLESRFQGRQDSIPELLALHYANSDQSQKAAEYLILSGEKSLKKYSVEESHRYYEKAYRLLSRIESPSADEQAMLIDLIVKWYFTFNKQGLFREMLDLLRTHESDVRAFGDARRTGMYEVCLGWALQRRELLIESYDYLTRALAAGWKLGDDSLIAYSSACLCWTCADLGRMEEAVAFGHQAAEIARRIETDHELTRFNLTGMGVAFIHGGNLAACWKTGEQLLEFGDAVGDVRTFSEGYLLMGNVRMAAADFVQAEFYLKKAIEVAVDPIYSLNARFCLSYVYFSQGNAALAAQTLETVIDATRKSGYEFVGTSATAFYGIVSAAMGDMEKGISLVCEQIRKQRKRGKRNHDMIFTYMLGRFYLDLARKKVPLGIRCAVKNARFLLRSLPAASRLAERYLREAIDIGTRIDARIRLAQAHLDLGRLYMHKKRFGDARSHIEQSISLFDRCDAPILLAEAQALLGSLS</sequence>
<dbReference type="InterPro" id="IPR001054">
    <property type="entry name" value="A/G_cyclase"/>
</dbReference>
<dbReference type="InterPro" id="IPR041664">
    <property type="entry name" value="AAA_16"/>
</dbReference>
<keyword evidence="2" id="KW-0067">ATP-binding</keyword>
<protein>
    <recommendedName>
        <fullName evidence="3">Guanylate cyclase domain-containing protein</fullName>
    </recommendedName>
</protein>
<dbReference type="GO" id="GO:0005524">
    <property type="term" value="F:ATP binding"/>
    <property type="evidence" value="ECO:0007669"/>
    <property type="project" value="UniProtKB-KW"/>
</dbReference>
<dbReference type="InterPro" id="IPR025874">
    <property type="entry name" value="DZR"/>
</dbReference>
<dbReference type="SMART" id="SM00044">
    <property type="entry name" value="CYCc"/>
    <property type="match status" value="1"/>
</dbReference>